<dbReference type="FunFam" id="1.20.1640.10:FF:000001">
    <property type="entry name" value="Efflux pump membrane transporter"/>
    <property type="match status" value="1"/>
</dbReference>
<dbReference type="SUPFAM" id="SSF82866">
    <property type="entry name" value="Multidrug efflux transporter AcrB transmembrane domain"/>
    <property type="match status" value="2"/>
</dbReference>
<name>A0A1H7G9W9_9HYPH</name>
<dbReference type="Gene3D" id="3.30.70.1430">
    <property type="entry name" value="Multidrug efflux transporter AcrB pore domain"/>
    <property type="match status" value="2"/>
</dbReference>
<feature type="transmembrane region" description="Helical" evidence="8">
    <location>
        <begin position="529"/>
        <end position="547"/>
    </location>
</feature>
<evidence type="ECO:0000256" key="8">
    <source>
        <dbReference type="SAM" id="Phobius"/>
    </source>
</evidence>
<dbReference type="OrthoDB" id="9807350at2"/>
<dbReference type="Gene3D" id="3.30.2090.10">
    <property type="entry name" value="Multidrug efflux transporter AcrB TolC docking domain, DN and DC subdomains"/>
    <property type="match status" value="2"/>
</dbReference>
<feature type="transmembrane region" description="Helical" evidence="8">
    <location>
        <begin position="12"/>
        <end position="29"/>
    </location>
</feature>
<keyword evidence="5 8" id="KW-0812">Transmembrane</keyword>
<dbReference type="InterPro" id="IPR027463">
    <property type="entry name" value="AcrB_DN_DC_subdom"/>
</dbReference>
<dbReference type="InterPro" id="IPR001036">
    <property type="entry name" value="Acrflvin-R"/>
</dbReference>
<feature type="transmembrane region" description="Helical" evidence="8">
    <location>
        <begin position="463"/>
        <end position="490"/>
    </location>
</feature>
<evidence type="ECO:0000256" key="3">
    <source>
        <dbReference type="ARBA" id="ARBA00022475"/>
    </source>
</evidence>
<reference evidence="10" key="1">
    <citation type="submission" date="2016-10" db="EMBL/GenBank/DDBJ databases">
        <authorList>
            <person name="Varghese N."/>
            <person name="Submissions S."/>
        </authorList>
    </citation>
    <scope>NUCLEOTIDE SEQUENCE [LARGE SCALE GENOMIC DNA]</scope>
    <source>
        <strain evidence="10">LMG 26383,CCUG 61248,R- 45681</strain>
    </source>
</reference>
<evidence type="ECO:0000256" key="1">
    <source>
        <dbReference type="ARBA" id="ARBA00004429"/>
    </source>
</evidence>
<keyword evidence="2" id="KW-0813">Transport</keyword>
<keyword evidence="10" id="KW-1185">Reference proteome</keyword>
<feature type="transmembrane region" description="Helical" evidence="8">
    <location>
        <begin position="953"/>
        <end position="972"/>
    </location>
</feature>
<accession>A0A1H7G9W9</accession>
<dbReference type="FunFam" id="3.30.70.1430:FF:000001">
    <property type="entry name" value="Efflux pump membrane transporter"/>
    <property type="match status" value="1"/>
</dbReference>
<evidence type="ECO:0000256" key="5">
    <source>
        <dbReference type="ARBA" id="ARBA00022692"/>
    </source>
</evidence>
<evidence type="ECO:0000313" key="10">
    <source>
        <dbReference type="Proteomes" id="UP000199664"/>
    </source>
</evidence>
<feature type="transmembrane region" description="Helical" evidence="8">
    <location>
        <begin position="984"/>
        <end position="1010"/>
    </location>
</feature>
<dbReference type="SUPFAM" id="SSF82714">
    <property type="entry name" value="Multidrug efflux transporter AcrB TolC docking domain, DN and DC subdomains"/>
    <property type="match status" value="2"/>
</dbReference>
<feature type="transmembrane region" description="Helical" evidence="8">
    <location>
        <begin position="387"/>
        <end position="411"/>
    </location>
</feature>
<protein>
    <submittedName>
        <fullName evidence="9">Hydrophobic/amphiphilic exporter-1, HAE1 family</fullName>
    </submittedName>
</protein>
<feature type="transmembrane region" description="Helical" evidence="8">
    <location>
        <begin position="856"/>
        <end position="874"/>
    </location>
</feature>
<dbReference type="Pfam" id="PF00873">
    <property type="entry name" value="ACR_tran"/>
    <property type="match status" value="1"/>
</dbReference>
<dbReference type="Proteomes" id="UP000199664">
    <property type="component" value="Unassembled WGS sequence"/>
</dbReference>
<evidence type="ECO:0000256" key="6">
    <source>
        <dbReference type="ARBA" id="ARBA00022989"/>
    </source>
</evidence>
<dbReference type="SUPFAM" id="SSF82693">
    <property type="entry name" value="Multidrug efflux transporter AcrB pore domain, PN1, PN2, PC1 and PC2 subdomains"/>
    <property type="match status" value="3"/>
</dbReference>
<proteinExistence type="predicted"/>
<dbReference type="Gene3D" id="3.30.70.1440">
    <property type="entry name" value="Multidrug efflux transporter AcrB pore domain"/>
    <property type="match status" value="1"/>
</dbReference>
<keyword evidence="3" id="KW-1003">Cell membrane</keyword>
<keyword evidence="7 8" id="KW-0472">Membrane</keyword>
<organism evidence="9 10">
    <name type="scientific">Bosea lupini</name>
    <dbReference type="NCBI Taxonomy" id="1036779"/>
    <lineage>
        <taxon>Bacteria</taxon>
        <taxon>Pseudomonadati</taxon>
        <taxon>Pseudomonadota</taxon>
        <taxon>Alphaproteobacteria</taxon>
        <taxon>Hyphomicrobiales</taxon>
        <taxon>Boseaceae</taxon>
        <taxon>Bosea</taxon>
    </lineage>
</organism>
<dbReference type="EMBL" id="FOAN01000001">
    <property type="protein sequence ID" value="SEK34267.1"/>
    <property type="molecule type" value="Genomic_DNA"/>
</dbReference>
<dbReference type="PANTHER" id="PTHR32063">
    <property type="match status" value="1"/>
</dbReference>
<dbReference type="PRINTS" id="PR00702">
    <property type="entry name" value="ACRIFLAVINRP"/>
</dbReference>
<feature type="transmembrane region" description="Helical" evidence="8">
    <location>
        <begin position="907"/>
        <end position="932"/>
    </location>
</feature>
<feature type="transmembrane region" description="Helical" evidence="8">
    <location>
        <begin position="360"/>
        <end position="381"/>
    </location>
</feature>
<feature type="transmembrane region" description="Helical" evidence="8">
    <location>
        <begin position="336"/>
        <end position="353"/>
    </location>
</feature>
<gene>
    <name evidence="9" type="ORF">SAMN04515666_101281</name>
</gene>
<evidence type="ECO:0000256" key="7">
    <source>
        <dbReference type="ARBA" id="ARBA00023136"/>
    </source>
</evidence>
<evidence type="ECO:0000256" key="4">
    <source>
        <dbReference type="ARBA" id="ARBA00022519"/>
    </source>
</evidence>
<dbReference type="PANTHER" id="PTHR32063:SF21">
    <property type="entry name" value="MULTIDRUG RESISTANCE PROTEIN MDTB"/>
    <property type="match status" value="1"/>
</dbReference>
<dbReference type="RefSeq" id="WP_091829026.1">
    <property type="nucleotide sequence ID" value="NZ_FOAN01000001.1"/>
</dbReference>
<dbReference type="AlphaFoldDB" id="A0A1H7G9W9"/>
<keyword evidence="4" id="KW-0997">Cell inner membrane</keyword>
<evidence type="ECO:0000256" key="2">
    <source>
        <dbReference type="ARBA" id="ARBA00022448"/>
    </source>
</evidence>
<dbReference type="Gene3D" id="3.30.70.1320">
    <property type="entry name" value="Multidrug efflux transporter AcrB pore domain like"/>
    <property type="match status" value="1"/>
</dbReference>
<evidence type="ECO:0000313" key="9">
    <source>
        <dbReference type="EMBL" id="SEK34267.1"/>
    </source>
</evidence>
<sequence length="1048" mass="113195">MNLPELCIRRPVMTTLLMATFLIFGLFAFKQLPVAALPRVDFPTINVSARLPGASPETMASSVAAPLEREFASISGITSMSSVSQQGSTSITLQFDLNRNIDGAALDVQAALSATVRRLPPELPAPPSFRKVNPADQPVLFMVLTSATKPLYEVHEFGENILQQQISQLPGVAQVNIFGAQKYAVRVRVNPDAVSARGLSLAEVRTAIAAANSNSPVGTLNGSNQRLTLGATGQMERAGEYGNLIISQKNGIPIRLNDVAQIYDSVENDQTGSWYNGQRSIMLAVYRQSDANTVQVVDSIKDKLDAYRAQLPAAIELHVLNDRSIPIREAVEDVEVSLMIAIALVIMVIFLFLKSFAATVIPTLALPISLVGTFAIMFALGYSLDNISLLALTLAVGFVVDDAIVMLENIIRHIEMGKKPFQAALDGSREIGFTILSITISLVAVFIPVFFMGGVVGKVFAEFAGTIAAAIIVSGFVSLTLTPMLCARFLKAHDHHKKPNIVERVFEAGFQDMLGAYRWTLDLVLRARFLMLLVTLGTVYVSVQLYMDVPKGFFPTEDTGLLRGSTEGPPDTSFEAMAARQIRLAEIVKADPAIDYLTSNIGGFNATNNGFMFIALKPKEQRDKAEVVIARLRRAVSEVPGITAVFQQVQNINLNAGRSSRAQYLYSLQGPDLGALFNYAPLMQQRLSQLPQLRDANIDLQLRNPQLSIDIDRERAASLGISSDQIRQALGNAFGSRQIATIFTPATDYQVIMEAERAYQQDPAVLSRLMLKAANGQNVPLEAVATIKPSVGPLAVNRISQQPAVTISFNTAPGVSLGDAVNAIRAAERDINLPASIVTSFAGSAQLFQDALKGQGLLIFAAILVIYIILGILYESFIHPITILSGLPSAGLGALLALQYFHMDLSVIAIIGILMLVGIVKKNAIMMVDFAIERRKMGDDALTAIRDAALVRFRPIMMTSFAAIFGVLPIALGHGAGAELRQPLGIAVVGGLVVSQLLTLYITPVVYFYLDKVDSFISGRGRGEREEAASVPGAIPVAIPQAMHRRPD</sequence>
<keyword evidence="6 8" id="KW-1133">Transmembrane helix</keyword>
<dbReference type="GO" id="GO:0042910">
    <property type="term" value="F:xenobiotic transmembrane transporter activity"/>
    <property type="evidence" value="ECO:0007669"/>
    <property type="project" value="TreeGrafter"/>
</dbReference>
<feature type="transmembrane region" description="Helical" evidence="8">
    <location>
        <begin position="431"/>
        <end position="451"/>
    </location>
</feature>
<dbReference type="GO" id="GO:0005886">
    <property type="term" value="C:plasma membrane"/>
    <property type="evidence" value="ECO:0007669"/>
    <property type="project" value="UniProtKB-SubCell"/>
</dbReference>
<dbReference type="Gene3D" id="1.20.1640.10">
    <property type="entry name" value="Multidrug efflux transporter AcrB transmembrane domain"/>
    <property type="match status" value="2"/>
</dbReference>
<dbReference type="STRING" id="1036779.SAMN04515666_101281"/>
<comment type="subcellular location">
    <subcellularLocation>
        <location evidence="1">Cell inner membrane</location>
        <topology evidence="1">Multi-pass membrane protein</topology>
    </subcellularLocation>
</comment>